<dbReference type="EMBL" id="JYDT01000014">
    <property type="protein sequence ID" value="KRY91307.1"/>
    <property type="molecule type" value="Genomic_DNA"/>
</dbReference>
<comment type="caution">
    <text evidence="1">The sequence shown here is derived from an EMBL/GenBank/DDBJ whole genome shotgun (WGS) entry which is preliminary data.</text>
</comment>
<gene>
    <name evidence="1" type="ORF">T4D_14173</name>
</gene>
<name>A0A0V1FZ55_TRIPS</name>
<dbReference type="Proteomes" id="UP000054995">
    <property type="component" value="Unassembled WGS sequence"/>
</dbReference>
<accession>A0A0V1FZ55</accession>
<sequence>MKSIIFDCEHFVKEACSAICIENICMYVCIVHNKLVVGLFQPCPFISLLMRSAFAMTFVDQYRSSVWSEKACF</sequence>
<proteinExistence type="predicted"/>
<keyword evidence="2" id="KW-1185">Reference proteome</keyword>
<organism evidence="1 2">
    <name type="scientific">Trichinella pseudospiralis</name>
    <name type="common">Parasitic roundworm</name>
    <dbReference type="NCBI Taxonomy" id="6337"/>
    <lineage>
        <taxon>Eukaryota</taxon>
        <taxon>Metazoa</taxon>
        <taxon>Ecdysozoa</taxon>
        <taxon>Nematoda</taxon>
        <taxon>Enoplea</taxon>
        <taxon>Dorylaimia</taxon>
        <taxon>Trichinellida</taxon>
        <taxon>Trichinellidae</taxon>
        <taxon>Trichinella</taxon>
    </lineage>
</organism>
<dbReference type="AlphaFoldDB" id="A0A0V1FZ55"/>
<reference evidence="1 2" key="1">
    <citation type="submission" date="2015-01" db="EMBL/GenBank/DDBJ databases">
        <title>Evolution of Trichinella species and genotypes.</title>
        <authorList>
            <person name="Korhonen P.K."/>
            <person name="Edoardo P."/>
            <person name="Giuseppe L.R."/>
            <person name="Gasser R.B."/>
        </authorList>
    </citation>
    <scope>NUCLEOTIDE SEQUENCE [LARGE SCALE GENOMIC DNA]</scope>
    <source>
        <strain evidence="1">ISS470</strain>
    </source>
</reference>
<protein>
    <submittedName>
        <fullName evidence="1">Uncharacterized protein</fullName>
    </submittedName>
</protein>
<evidence type="ECO:0000313" key="2">
    <source>
        <dbReference type="Proteomes" id="UP000054995"/>
    </source>
</evidence>
<evidence type="ECO:0000313" key="1">
    <source>
        <dbReference type="EMBL" id="KRY91307.1"/>
    </source>
</evidence>